<proteinExistence type="predicted"/>
<evidence type="ECO:0000313" key="6">
    <source>
        <dbReference type="EMBL" id="AUH01082.1"/>
    </source>
</evidence>
<dbReference type="Gene3D" id="1.10.357.10">
    <property type="entry name" value="Tetracycline Repressor, domain 2"/>
    <property type="match status" value="1"/>
</dbReference>
<protein>
    <submittedName>
        <fullName evidence="7">TetR/AcrR family transcriptional regulator</fullName>
    </submittedName>
</protein>
<dbReference type="InterPro" id="IPR050109">
    <property type="entry name" value="HTH-type_TetR-like_transc_reg"/>
</dbReference>
<dbReference type="PRINTS" id="PR00455">
    <property type="entry name" value="HTHTETR"/>
</dbReference>
<keyword evidence="1" id="KW-0805">Transcription regulation</keyword>
<dbReference type="Proteomes" id="UP000233778">
    <property type="component" value="Chromosome"/>
</dbReference>
<evidence type="ECO:0000256" key="3">
    <source>
        <dbReference type="ARBA" id="ARBA00023163"/>
    </source>
</evidence>
<dbReference type="Pfam" id="PF00440">
    <property type="entry name" value="TetR_N"/>
    <property type="match status" value="1"/>
</dbReference>
<dbReference type="PROSITE" id="PS50977">
    <property type="entry name" value="HTH_TETR_2"/>
    <property type="match status" value="1"/>
</dbReference>
<evidence type="ECO:0000256" key="4">
    <source>
        <dbReference type="PROSITE-ProRule" id="PRU00335"/>
    </source>
</evidence>
<reference evidence="7" key="4">
    <citation type="submission" date="2017-11" db="EMBL/GenBank/DDBJ databases">
        <title>Complete genome sequence of Serratia sp. ATCC 39006.</title>
        <authorList>
            <person name="Hampton H.G."/>
            <person name="Jackson S.A."/>
            <person name="Jauregui R."/>
            <person name="Poulter G.T.M."/>
            <person name="Salmond G.P.C."/>
            <person name="Fineran P.C."/>
        </authorList>
    </citation>
    <scope>NUCLEOTIDE SEQUENCE</scope>
    <source>
        <strain evidence="7">ATCC 39006</strain>
    </source>
</reference>
<accession>A0A2I5T989</accession>
<keyword evidence="2 4" id="KW-0238">DNA-binding</keyword>
<dbReference type="STRING" id="104623.Ser39006_02397"/>
<gene>
    <name evidence="6" type="ORF">CWC46_15420</name>
    <name evidence="7" type="ORF">Ser39006_015425</name>
</gene>
<evidence type="ECO:0000313" key="9">
    <source>
        <dbReference type="Proteomes" id="UP000233778"/>
    </source>
</evidence>
<dbReference type="InterPro" id="IPR041669">
    <property type="entry name" value="TetR_C_15"/>
</dbReference>
<dbReference type="EMBL" id="CP025085">
    <property type="protein sequence ID" value="AUH01082.1"/>
    <property type="molecule type" value="Genomic_DNA"/>
</dbReference>
<dbReference type="GO" id="GO:0003700">
    <property type="term" value="F:DNA-binding transcription factor activity"/>
    <property type="evidence" value="ECO:0007669"/>
    <property type="project" value="TreeGrafter"/>
</dbReference>
<evidence type="ECO:0000313" key="7">
    <source>
        <dbReference type="EMBL" id="AUH05403.1"/>
    </source>
</evidence>
<evidence type="ECO:0000256" key="1">
    <source>
        <dbReference type="ARBA" id="ARBA00023015"/>
    </source>
</evidence>
<reference evidence="7 8" key="1">
    <citation type="journal article" date="2013" name="Genome Announc.">
        <title>Draft genome sequence of Serratia sp. strain ATCC 39006, a model bacterium for analysis of the biosynthesis and regulation of prodigiosin, a carbapenem, and gas vesicles.</title>
        <authorList>
            <person name="Fineran P.C."/>
            <person name="Iglesias Cans M.C."/>
            <person name="Ramsay J.P."/>
            <person name="Wilf N.M."/>
            <person name="Cossyleon D."/>
            <person name="McNeil M.B."/>
            <person name="Williamson N.R."/>
            <person name="Monson R.E."/>
            <person name="Becher S.A."/>
            <person name="Stanton J.A."/>
            <person name="Brugger K."/>
            <person name="Brown S.D."/>
            <person name="Salmond G.P."/>
        </authorList>
    </citation>
    <scope>NUCLEOTIDE SEQUENCE [LARGE SCALE GENOMIC DNA]</scope>
    <source>
        <strain evidence="7">ATCC 39006</strain>
        <strain evidence="8">ATCC 39006 / SC 11482</strain>
    </source>
</reference>
<dbReference type="InterPro" id="IPR001647">
    <property type="entry name" value="HTH_TetR"/>
</dbReference>
<dbReference type="GO" id="GO:0000976">
    <property type="term" value="F:transcription cis-regulatory region binding"/>
    <property type="evidence" value="ECO:0007669"/>
    <property type="project" value="TreeGrafter"/>
</dbReference>
<dbReference type="SUPFAM" id="SSF46689">
    <property type="entry name" value="Homeodomain-like"/>
    <property type="match status" value="1"/>
</dbReference>
<organism evidence="7 8">
    <name type="scientific">Serratia sp. (strain ATCC 39006)</name>
    <name type="common">Prodigiosinella confusarubida</name>
    <dbReference type="NCBI Taxonomy" id="104623"/>
    <lineage>
        <taxon>Bacteria</taxon>
        <taxon>Pseudomonadati</taxon>
        <taxon>Pseudomonadota</taxon>
        <taxon>Gammaproteobacteria</taxon>
        <taxon>Enterobacterales</taxon>
        <taxon>Pectobacteriaceae</taxon>
        <taxon>Prodigiosinella</taxon>
    </lineage>
</organism>
<dbReference type="OrthoDB" id="9816320at2"/>
<evidence type="ECO:0000256" key="2">
    <source>
        <dbReference type="ARBA" id="ARBA00023125"/>
    </source>
</evidence>
<dbReference type="InterPro" id="IPR009057">
    <property type="entry name" value="Homeodomain-like_sf"/>
</dbReference>
<keyword evidence="8" id="KW-1185">Reference proteome</keyword>
<dbReference type="Pfam" id="PF17918">
    <property type="entry name" value="TetR_C_15"/>
    <property type="match status" value="1"/>
</dbReference>
<dbReference type="KEGG" id="sera:Ser39006_015425"/>
<feature type="domain" description="HTH tetR-type" evidence="5">
    <location>
        <begin position="21"/>
        <end position="81"/>
    </location>
</feature>
<reference evidence="7" key="2">
    <citation type="submission" date="2013-09" db="EMBL/GenBank/DDBJ databases">
        <authorList>
            <person name="Wang G."/>
            <person name="Yang Y."/>
            <person name="Su Y."/>
        </authorList>
    </citation>
    <scope>NUCLEOTIDE SEQUENCE</scope>
    <source>
        <strain evidence="7">ATCC 39006</strain>
    </source>
</reference>
<sequence length="219" mass="24070">MPRMSPEHLKARKQPHQTRAKVTVDAIFEATIQVLLSDGLSRLTTTRVAERAGVSVGTMYQYFPQKQALLFALLQRHLEAVSDAVLTTCARCRGMSLKSISDTLVDAFLDAKTRDTDTARALYAVAAELDTDDLIGNVARRNHAAMSELLKSAKDATFDDPDAVAFTLRATLAGATRAVLERNATRQELAALRRELPMLCRAYLFARAVVFEDNGSVIT</sequence>
<dbReference type="PANTHER" id="PTHR30055:SF234">
    <property type="entry name" value="HTH-TYPE TRANSCRIPTIONAL REGULATOR BETI"/>
    <property type="match status" value="1"/>
</dbReference>
<name>A0A2I5T989_SERS3</name>
<evidence type="ECO:0000313" key="8">
    <source>
        <dbReference type="Proteomes" id="UP000017700"/>
    </source>
</evidence>
<dbReference type="Proteomes" id="UP000017700">
    <property type="component" value="Chromosome"/>
</dbReference>
<evidence type="ECO:0000259" key="5">
    <source>
        <dbReference type="PROSITE" id="PS50977"/>
    </source>
</evidence>
<dbReference type="RefSeq" id="WP_021015662.1">
    <property type="nucleotide sequence ID" value="NZ_CP025084.1"/>
</dbReference>
<feature type="DNA-binding region" description="H-T-H motif" evidence="4">
    <location>
        <begin position="44"/>
        <end position="63"/>
    </location>
</feature>
<dbReference type="KEGG" id="serq:CWC46_15420"/>
<dbReference type="EMBL" id="CP025084">
    <property type="protein sequence ID" value="AUH05403.1"/>
    <property type="molecule type" value="Genomic_DNA"/>
</dbReference>
<dbReference type="PANTHER" id="PTHR30055">
    <property type="entry name" value="HTH-TYPE TRANSCRIPTIONAL REGULATOR RUTR"/>
    <property type="match status" value="1"/>
</dbReference>
<reference evidence="6 9" key="3">
    <citation type="submission" date="2017-11" db="EMBL/GenBank/DDBJ databases">
        <title>Complete genome sequence of Serratia sp. ATCC 39006 LacA.</title>
        <authorList>
            <person name="Hampton H.G."/>
            <person name="Jackson S.A."/>
            <person name="Jauregui R."/>
            <person name="Poulter G.T.M."/>
            <person name="Salmond G.P.C."/>
            <person name="Fineran P.C."/>
        </authorList>
    </citation>
    <scope>NUCLEOTIDE SEQUENCE [LARGE SCALE GENOMIC DNA]</scope>
    <source>
        <strain evidence="6 9">ATCC 39006</strain>
    </source>
</reference>
<keyword evidence="3" id="KW-0804">Transcription</keyword>
<dbReference type="AlphaFoldDB" id="A0A2I5T989"/>